<keyword evidence="7" id="KW-0735">Signal-anchor</keyword>
<evidence type="ECO:0000256" key="5">
    <source>
        <dbReference type="ARBA" id="ARBA00022801"/>
    </source>
</evidence>
<dbReference type="Gene3D" id="2.70.98.110">
    <property type="entry name" value="Glycosyl hydrolase family 63, N-terminal domain"/>
    <property type="match status" value="1"/>
</dbReference>
<dbReference type="GO" id="GO:0009311">
    <property type="term" value="P:oligosaccharide metabolic process"/>
    <property type="evidence" value="ECO:0007669"/>
    <property type="project" value="InterPro"/>
</dbReference>
<evidence type="ECO:0000256" key="8">
    <source>
        <dbReference type="ARBA" id="ARBA00022989"/>
    </source>
</evidence>
<dbReference type="InterPro" id="IPR038518">
    <property type="entry name" value="Glyco_hydro_63N_sf"/>
</dbReference>
<keyword evidence="3" id="KW-0147">Chitin-binding</keyword>
<dbReference type="CDD" id="cd10909">
    <property type="entry name" value="ChtBD1_GH18_2"/>
    <property type="match status" value="1"/>
</dbReference>
<keyword evidence="16" id="KW-1185">Reference proteome</keyword>
<evidence type="ECO:0000313" key="16">
    <source>
        <dbReference type="Proteomes" id="UP000187209"/>
    </source>
</evidence>
<dbReference type="OrthoDB" id="410058at2759"/>
<dbReference type="GO" id="GO:0008061">
    <property type="term" value="F:chitin binding"/>
    <property type="evidence" value="ECO:0007669"/>
    <property type="project" value="UniProtKB-KW"/>
</dbReference>
<comment type="subcellular location">
    <subcellularLocation>
        <location evidence="1">Endoplasmic reticulum membrane</location>
        <topology evidence="1">Single-pass type II membrane protein</topology>
    </subcellularLocation>
</comment>
<dbReference type="AlphaFoldDB" id="A0A1R2C990"/>
<dbReference type="InterPro" id="IPR012341">
    <property type="entry name" value="6hp_glycosidase-like_sf"/>
</dbReference>
<keyword evidence="4" id="KW-0812">Transmembrane</keyword>
<dbReference type="InterPro" id="IPR004888">
    <property type="entry name" value="Glycoside_hydrolase_63"/>
</dbReference>
<evidence type="ECO:0000256" key="13">
    <source>
        <dbReference type="SAM" id="SignalP"/>
    </source>
</evidence>
<accession>A0A1R2C990</accession>
<evidence type="ECO:0000256" key="3">
    <source>
        <dbReference type="ARBA" id="ARBA00022669"/>
    </source>
</evidence>
<keyword evidence="10" id="KW-0325">Glycoprotein</keyword>
<dbReference type="SUPFAM" id="SSF57016">
    <property type="entry name" value="Plant lectins/antimicrobial peptides"/>
    <property type="match status" value="1"/>
</dbReference>
<dbReference type="InterPro" id="IPR008928">
    <property type="entry name" value="6-hairpin_glycosidase_sf"/>
</dbReference>
<evidence type="ECO:0000256" key="1">
    <source>
        <dbReference type="ARBA" id="ARBA00004648"/>
    </source>
</evidence>
<dbReference type="SUPFAM" id="SSF48208">
    <property type="entry name" value="Six-hairpin glycosidases"/>
    <property type="match status" value="1"/>
</dbReference>
<evidence type="ECO:0000256" key="11">
    <source>
        <dbReference type="ARBA" id="ARBA00023295"/>
    </source>
</evidence>
<reference evidence="15 16" key="1">
    <citation type="submission" date="2016-11" db="EMBL/GenBank/DDBJ databases">
        <title>The macronuclear genome of Stentor coeruleus: a giant cell with tiny introns.</title>
        <authorList>
            <person name="Slabodnick M."/>
            <person name="Ruby J.G."/>
            <person name="Reiff S.B."/>
            <person name="Swart E.C."/>
            <person name="Gosai S."/>
            <person name="Prabakaran S."/>
            <person name="Witkowska E."/>
            <person name="Larue G.E."/>
            <person name="Fisher S."/>
            <person name="Freeman R.M."/>
            <person name="Gunawardena J."/>
            <person name="Chu W."/>
            <person name="Stover N.A."/>
            <person name="Gregory B.D."/>
            <person name="Nowacki M."/>
            <person name="Derisi J."/>
            <person name="Roy S.W."/>
            <person name="Marshall W.F."/>
            <person name="Sood P."/>
        </authorList>
    </citation>
    <scope>NUCLEOTIDE SEQUENCE [LARGE SCALE GENOMIC DNA]</scope>
    <source>
        <strain evidence="15">WM001</strain>
    </source>
</reference>
<dbReference type="Gene3D" id="1.50.10.10">
    <property type="match status" value="1"/>
</dbReference>
<comment type="similarity">
    <text evidence="2">Belongs to the glycosyl hydrolase 63 family.</text>
</comment>
<dbReference type="GO" id="GO:0005789">
    <property type="term" value="C:endoplasmic reticulum membrane"/>
    <property type="evidence" value="ECO:0007669"/>
    <property type="project" value="UniProtKB-SubCell"/>
</dbReference>
<dbReference type="Proteomes" id="UP000187209">
    <property type="component" value="Unassembled WGS sequence"/>
</dbReference>
<keyword evidence="8" id="KW-1133">Transmembrane helix</keyword>
<dbReference type="GO" id="GO:0004573">
    <property type="term" value="F:Glc3Man9GlcNAc2 oligosaccharide glucosidase activity"/>
    <property type="evidence" value="ECO:0007669"/>
    <property type="project" value="UniProtKB-EC"/>
</dbReference>
<dbReference type="EMBL" id="MPUH01000233">
    <property type="protein sequence ID" value="OMJ85566.1"/>
    <property type="molecule type" value="Genomic_DNA"/>
</dbReference>
<keyword evidence="11" id="KW-0326">Glycosidase</keyword>
<proteinExistence type="inferred from homology"/>
<feature type="domain" description="Glycosyl hydrolase family 63 C-terminal" evidence="14">
    <location>
        <begin position="574"/>
        <end position="715"/>
    </location>
</feature>
<gene>
    <name evidence="15" type="ORF">SteCoe_13112</name>
</gene>
<dbReference type="InterPro" id="IPR031335">
    <property type="entry name" value="Glyco_hydro_63_C"/>
</dbReference>
<evidence type="ECO:0000256" key="12">
    <source>
        <dbReference type="ARBA" id="ARBA00038888"/>
    </source>
</evidence>
<sequence>MVRNLFLLLEFVSAVNWILDSGYYFAIKDRQETLNLGFMWGTEYKLSHEMLDHSIHLSVPYADPGTFYIQKAHDPSLHIEITQTWRISDNSWDMIFEATPKTKPQESKPKPINIIIYGTVLSGSINYLDSSFKGSFDLKIEASDKIIIRSLQTQDIHEKAWKVKKFVQKWLYDSFMAKKTSYGTLTPASDKDSNIFFIQMITPGPFYIKLSYNNFSGPSVEVYTANFEAKFQEVFDSPKDKNFEYGVLGYLLSGLGHFRGKIQILDNDKIVKSEEGVLLSFVPSRVSFPRGFLWDEGFHLLVACKWNLNLCLDIFDSWIGTMDDNGWIPREQIRGPAAETRVPSQFIPQSKSIANPPSFVFLIESFLDKLESIPPESRSQNPIFNCLSRNYIKLKKWYLWILGSQINSEGLPMWKGRSSDHNLASGLDDYPRGLQVRDNERHLDLYMWLLSLCRTLKRTAGVIEDYEDVEVFRKSEEKMLDMEKYFLDEDGAFKDYMGQQYVTNLGQQAYYWRGDNKCKTVQSPLGISSECNPYSEFPCCSEFGWCGNTPDHCNCPKCSRSQPLEKRHNLSLKSSFSPHIGYVNLMPLITGHVKINSKSFNKILDFIQNPEYLWSPYGLRSLSKSDILFKTGENYWRGEIWLNFNYLVLRSLKKHYWDSESARKIYKDLSQNIINTVNNSWNDTGYIWEQYTEDNGKGNRVHPFSGWSSLILNIVYEKY</sequence>
<evidence type="ECO:0000256" key="2">
    <source>
        <dbReference type="ARBA" id="ARBA00010833"/>
    </source>
</evidence>
<dbReference type="GO" id="GO:0006487">
    <property type="term" value="P:protein N-linked glycosylation"/>
    <property type="evidence" value="ECO:0007669"/>
    <property type="project" value="TreeGrafter"/>
</dbReference>
<evidence type="ECO:0000256" key="4">
    <source>
        <dbReference type="ARBA" id="ARBA00022692"/>
    </source>
</evidence>
<evidence type="ECO:0000256" key="6">
    <source>
        <dbReference type="ARBA" id="ARBA00022824"/>
    </source>
</evidence>
<keyword evidence="5" id="KW-0378">Hydrolase</keyword>
<dbReference type="Pfam" id="PF03200">
    <property type="entry name" value="Glyco_hydro_63"/>
    <property type="match status" value="2"/>
</dbReference>
<dbReference type="PANTHER" id="PTHR10412">
    <property type="entry name" value="MANNOSYL-OLIGOSACCHARIDE GLUCOSIDASE"/>
    <property type="match status" value="1"/>
</dbReference>
<feature type="domain" description="Glycosyl hydrolase family 63 C-terminal" evidence="14">
    <location>
        <begin position="221"/>
        <end position="507"/>
    </location>
</feature>
<protein>
    <recommendedName>
        <fullName evidence="12">mannosyl-oligosaccharide glucosidase</fullName>
        <ecNumber evidence="12">3.2.1.106</ecNumber>
    </recommendedName>
</protein>
<organism evidence="15 16">
    <name type="scientific">Stentor coeruleus</name>
    <dbReference type="NCBI Taxonomy" id="5963"/>
    <lineage>
        <taxon>Eukaryota</taxon>
        <taxon>Sar</taxon>
        <taxon>Alveolata</taxon>
        <taxon>Ciliophora</taxon>
        <taxon>Postciliodesmatophora</taxon>
        <taxon>Heterotrichea</taxon>
        <taxon>Heterotrichida</taxon>
        <taxon>Stentoridae</taxon>
        <taxon>Stentor</taxon>
    </lineage>
</organism>
<feature type="chain" id="PRO_5010243637" description="mannosyl-oligosaccharide glucosidase" evidence="13">
    <location>
        <begin position="18"/>
        <end position="719"/>
    </location>
</feature>
<dbReference type="EC" id="3.2.1.106" evidence="12"/>
<name>A0A1R2C990_9CILI</name>
<evidence type="ECO:0000256" key="7">
    <source>
        <dbReference type="ARBA" id="ARBA00022968"/>
    </source>
</evidence>
<keyword evidence="6" id="KW-0256">Endoplasmic reticulum</keyword>
<comment type="caution">
    <text evidence="15">The sequence shown here is derived from an EMBL/GenBank/DDBJ whole genome shotgun (WGS) entry which is preliminary data.</text>
</comment>
<dbReference type="InterPro" id="IPR036861">
    <property type="entry name" value="Endochitinase-like_sf"/>
</dbReference>
<evidence type="ECO:0000256" key="10">
    <source>
        <dbReference type="ARBA" id="ARBA00023180"/>
    </source>
</evidence>
<evidence type="ECO:0000259" key="14">
    <source>
        <dbReference type="Pfam" id="PF03200"/>
    </source>
</evidence>
<evidence type="ECO:0000256" key="9">
    <source>
        <dbReference type="ARBA" id="ARBA00023136"/>
    </source>
</evidence>
<feature type="signal peptide" evidence="13">
    <location>
        <begin position="1"/>
        <end position="17"/>
    </location>
</feature>
<evidence type="ECO:0000313" key="15">
    <source>
        <dbReference type="EMBL" id="OMJ85566.1"/>
    </source>
</evidence>
<keyword evidence="13" id="KW-0732">Signal</keyword>
<dbReference type="PANTHER" id="PTHR10412:SF11">
    <property type="entry name" value="MANNOSYL-OLIGOSACCHARIDE GLUCOSIDASE"/>
    <property type="match status" value="1"/>
</dbReference>
<keyword evidence="9" id="KW-0472">Membrane</keyword>